<accession>A0A3D8RRV2</accession>
<feature type="transmembrane region" description="Helical" evidence="2">
    <location>
        <begin position="60"/>
        <end position="81"/>
    </location>
</feature>
<dbReference type="OrthoDB" id="7464126at2759"/>
<dbReference type="Proteomes" id="UP000256690">
    <property type="component" value="Unassembled WGS sequence"/>
</dbReference>
<feature type="region of interest" description="Disordered" evidence="1">
    <location>
        <begin position="831"/>
        <end position="850"/>
    </location>
</feature>
<feature type="transmembrane region" description="Helical" evidence="2">
    <location>
        <begin position="362"/>
        <end position="382"/>
    </location>
</feature>
<evidence type="ECO:0000313" key="4">
    <source>
        <dbReference type="Proteomes" id="UP000256690"/>
    </source>
</evidence>
<proteinExistence type="predicted"/>
<reference evidence="3 4" key="1">
    <citation type="journal article" date="2018" name="IMA Fungus">
        <title>IMA Genome-F 9: Draft genome sequence of Annulohypoxylon stygium, Aspergillus mulundensis, Berkeleyomyces basicola (syn. Thielaviopsis basicola), Ceratocystis smalleyi, two Cercospora beticola strains, Coleophoma cylindrospora, Fusarium fracticaudum, Phialophora cf. hyalina, and Morchella septimelata.</title>
        <authorList>
            <person name="Wingfield B.D."/>
            <person name="Bills G.F."/>
            <person name="Dong Y."/>
            <person name="Huang W."/>
            <person name="Nel W.J."/>
            <person name="Swalarsk-Parry B.S."/>
            <person name="Vaghefi N."/>
            <person name="Wilken P.M."/>
            <person name="An Z."/>
            <person name="de Beer Z.W."/>
            <person name="De Vos L."/>
            <person name="Chen L."/>
            <person name="Duong T.A."/>
            <person name="Gao Y."/>
            <person name="Hammerbacher A."/>
            <person name="Kikkert J.R."/>
            <person name="Li Y."/>
            <person name="Li H."/>
            <person name="Li K."/>
            <person name="Li Q."/>
            <person name="Liu X."/>
            <person name="Ma X."/>
            <person name="Naidoo K."/>
            <person name="Pethybridge S.J."/>
            <person name="Sun J."/>
            <person name="Steenkamp E.T."/>
            <person name="van der Nest M.A."/>
            <person name="van Wyk S."/>
            <person name="Wingfield M.J."/>
            <person name="Xiong C."/>
            <person name="Yue Q."/>
            <person name="Zhang X."/>
        </authorList>
    </citation>
    <scope>NUCLEOTIDE SEQUENCE [LARGE SCALE GENOMIC DNA]</scope>
    <source>
        <strain evidence="3 4">DSM 5745</strain>
    </source>
</reference>
<evidence type="ECO:0000313" key="3">
    <source>
        <dbReference type="EMBL" id="RDW76531.1"/>
    </source>
</evidence>
<feature type="region of interest" description="Disordered" evidence="1">
    <location>
        <begin position="895"/>
        <end position="922"/>
    </location>
</feature>
<sequence>MEATNSTTRGAFQSTSSADKFDGEDFSNNLFTDLAPLLTLFGEQVTKQFLSQSMGYADDILLAMAPLGILTCVISAIRVGGRRWLRALVGRARETRATAEMELLSCTSDAVCELWSGTEIVRERGAAQTKEFIYRKIDSNDRPKDGEAHNIIFDLKTACEHGIMIGSHPRLDDSRTRTVSREALHALMVRNAVRIMKQAPNLTLNVSDATTSPAITWAFAIFGIIVQVCVLAIAALVTYHWRVPAQGSTIVRYGFPVFALGTMVLSAGIFICSYVIEAHTEEIDFNLVEKIGNTKIIRIQRACTVGDQRYGSYAIMNEEGSRTLRTSRINEPPDFSIFSLVAASMSICGYIMQFIGLRAMHWSVAVTVLGAMLVMACTRAFVRRGLAANPKVVKLMEGHELSWVMMDACGIDSLKITPEIWLGVDGLVSQPWDPRSDLPNPALGHMRSLPTDWLIRAMVEGRKEVGKLVSWGDDCSHLAHQLATAITGVLQYISDENDAFEIRKIPLVFKQPPKKENSGHGLAEYPTANDFSAAVESRGFEVASGLLEYRLPGQDTTLGAGFQWKCGMSLMRHRSAEEERHQYQFRAQAVRPRYSDPEKSGSDVGRSASVFRWTMDVASLTAILSLLAFTSAKSLDPDEKSGKAVRLLGRGWDVPIPTRLLFTGAHEPETALSGLGQHQPAIGQELETCSGHDGRAEQYQLTDFYGIWIRRPSPAVFEWSQVPPSINRDFIFGGSLDGVSRNVRREAILQAENSTRKHLATHDNLKANGFREIIKPLSRILSHVAPDGRRLHADQFERAKGIYVSHSPARLYAQEIFTEFMLQLASRTTEIRGHTRRRPPLPGDRPDEPRWGHSVISRLADIVRDSGLAADEEEAYILVVPPLHAYGLLPTNPKLADDGSDLSAPGDAIGVPLPQGRGRERE</sequence>
<gene>
    <name evidence="3" type="ORF">DSM5745_06523</name>
</gene>
<dbReference type="STRING" id="1810919.A0A3D8RRV2"/>
<feature type="transmembrane region" description="Helical" evidence="2">
    <location>
        <begin position="217"/>
        <end position="241"/>
    </location>
</feature>
<feature type="transmembrane region" description="Helical" evidence="2">
    <location>
        <begin position="253"/>
        <end position="276"/>
    </location>
</feature>
<keyword evidence="2" id="KW-1133">Transmembrane helix</keyword>
<dbReference type="AlphaFoldDB" id="A0A3D8RRV2"/>
<dbReference type="EMBL" id="PVWQ01000007">
    <property type="protein sequence ID" value="RDW76531.1"/>
    <property type="molecule type" value="Genomic_DNA"/>
</dbReference>
<dbReference type="RefSeq" id="XP_026602843.1">
    <property type="nucleotide sequence ID" value="XM_026748539.1"/>
</dbReference>
<name>A0A3D8RRV2_9EURO</name>
<keyword evidence="2" id="KW-0472">Membrane</keyword>
<evidence type="ECO:0000256" key="1">
    <source>
        <dbReference type="SAM" id="MobiDB-lite"/>
    </source>
</evidence>
<keyword evidence="4" id="KW-1185">Reference proteome</keyword>
<protein>
    <submittedName>
        <fullName evidence="3">Uncharacterized protein</fullName>
    </submittedName>
</protein>
<organism evidence="3 4">
    <name type="scientific">Aspergillus mulundensis</name>
    <dbReference type="NCBI Taxonomy" id="1810919"/>
    <lineage>
        <taxon>Eukaryota</taxon>
        <taxon>Fungi</taxon>
        <taxon>Dikarya</taxon>
        <taxon>Ascomycota</taxon>
        <taxon>Pezizomycotina</taxon>
        <taxon>Eurotiomycetes</taxon>
        <taxon>Eurotiomycetidae</taxon>
        <taxon>Eurotiales</taxon>
        <taxon>Aspergillaceae</taxon>
        <taxon>Aspergillus</taxon>
        <taxon>Aspergillus subgen. Nidulantes</taxon>
    </lineage>
</organism>
<comment type="caution">
    <text evidence="3">The sequence shown here is derived from an EMBL/GenBank/DDBJ whole genome shotgun (WGS) entry which is preliminary data.</text>
</comment>
<evidence type="ECO:0000256" key="2">
    <source>
        <dbReference type="SAM" id="Phobius"/>
    </source>
</evidence>
<dbReference type="GeneID" id="38116893"/>
<keyword evidence="2" id="KW-0812">Transmembrane</keyword>